<evidence type="ECO:0000313" key="1">
    <source>
        <dbReference type="EMBL" id="CEL07677.1"/>
    </source>
</evidence>
<dbReference type="GO" id="GO:0003824">
    <property type="term" value="F:catalytic activity"/>
    <property type="evidence" value="ECO:0007669"/>
    <property type="project" value="InterPro"/>
</dbReference>
<dbReference type="GO" id="GO:0009116">
    <property type="term" value="P:nucleoside metabolic process"/>
    <property type="evidence" value="ECO:0007669"/>
    <property type="project" value="InterPro"/>
</dbReference>
<dbReference type="OMA" id="WICAIET"/>
<accession>A0A0U5G9R3</accession>
<dbReference type="OrthoDB" id="1577640at2759"/>
<dbReference type="Proteomes" id="UP000054771">
    <property type="component" value="Unassembled WGS sequence"/>
</dbReference>
<reference evidence="2" key="1">
    <citation type="journal article" date="2016" name="Genome Announc.">
        <title>Draft genome sequences of fungus Aspergillus calidoustus.</title>
        <authorList>
            <person name="Horn F."/>
            <person name="Linde J."/>
            <person name="Mattern D.J."/>
            <person name="Walther G."/>
            <person name="Guthke R."/>
            <person name="Scherlach K."/>
            <person name="Martin K."/>
            <person name="Brakhage A.A."/>
            <person name="Petzke L."/>
            <person name="Valiante V."/>
        </authorList>
    </citation>
    <scope>NUCLEOTIDE SEQUENCE [LARGE SCALE GENOMIC DNA]</scope>
    <source>
        <strain evidence="2">SF006504</strain>
    </source>
</reference>
<protein>
    <submittedName>
        <fullName evidence="1">Uncharacterized protein</fullName>
    </submittedName>
</protein>
<dbReference type="PANTHER" id="PTHR46082">
    <property type="entry name" value="ATP/GTP-BINDING PROTEIN-RELATED"/>
    <property type="match status" value="1"/>
</dbReference>
<dbReference type="AlphaFoldDB" id="A0A0U5G9R3"/>
<dbReference type="InterPro" id="IPR035994">
    <property type="entry name" value="Nucleoside_phosphorylase_sf"/>
</dbReference>
<organism evidence="1 2">
    <name type="scientific">Aspergillus calidoustus</name>
    <dbReference type="NCBI Taxonomy" id="454130"/>
    <lineage>
        <taxon>Eukaryota</taxon>
        <taxon>Fungi</taxon>
        <taxon>Dikarya</taxon>
        <taxon>Ascomycota</taxon>
        <taxon>Pezizomycotina</taxon>
        <taxon>Eurotiomycetes</taxon>
        <taxon>Eurotiomycetidae</taxon>
        <taxon>Eurotiales</taxon>
        <taxon>Aspergillaceae</taxon>
        <taxon>Aspergillus</taxon>
        <taxon>Aspergillus subgen. Nidulantes</taxon>
    </lineage>
</organism>
<dbReference type="InterPro" id="IPR053137">
    <property type="entry name" value="NLR-like"/>
</dbReference>
<dbReference type="SUPFAM" id="SSF53167">
    <property type="entry name" value="Purine and uridine phosphorylases"/>
    <property type="match status" value="1"/>
</dbReference>
<dbReference type="STRING" id="454130.A0A0U5G9R3"/>
<gene>
    <name evidence="1" type="ORF">ASPCAL10833</name>
</gene>
<sequence length="329" mass="35925">MPGSSDYTVGWICALPCEYVAARLCLDEKHSDVSANASETDNNNYILGRIGKHNVVIAVLPKGGHGTTSATAVARDMLHSFPNIRIGLMVGIGGGVPTKHDIRLGDVVVSAPQNGKSGVFQYDFGKTIQNEAFVYTSILDQPPVALRTAISKLKGDYELEGHTIEETINVILSKNPRLQQKYGRPSSLTDQLFKPHLTHDSICCREGGCVSNYNNIVTRAERTQLEGAIKIHYGTIASGNQLIKDALIRDKLSGEKDILCFEMEAAGLMNHFPCAVIRGICDYSDSHKNDQWQGYAALTAALYAKDLLSHLSPREPNLEKRMVDILADG</sequence>
<dbReference type="Gene3D" id="3.40.50.1580">
    <property type="entry name" value="Nucleoside phosphorylase domain"/>
    <property type="match status" value="1"/>
</dbReference>
<proteinExistence type="predicted"/>
<keyword evidence="2" id="KW-1185">Reference proteome</keyword>
<evidence type="ECO:0000313" key="2">
    <source>
        <dbReference type="Proteomes" id="UP000054771"/>
    </source>
</evidence>
<dbReference type="EMBL" id="CDMC01000009">
    <property type="protein sequence ID" value="CEL07677.1"/>
    <property type="molecule type" value="Genomic_DNA"/>
</dbReference>
<name>A0A0U5G9R3_ASPCI</name>
<dbReference type="PANTHER" id="PTHR46082:SF11">
    <property type="entry name" value="AAA+ ATPASE DOMAIN-CONTAINING PROTEIN-RELATED"/>
    <property type="match status" value="1"/>
</dbReference>